<keyword evidence="2" id="KW-1185">Reference proteome</keyword>
<evidence type="ECO:0000313" key="2">
    <source>
        <dbReference type="Proteomes" id="UP000736335"/>
    </source>
</evidence>
<organism evidence="1 2">
    <name type="scientific">Thelephora terrestris</name>
    <dbReference type="NCBI Taxonomy" id="56493"/>
    <lineage>
        <taxon>Eukaryota</taxon>
        <taxon>Fungi</taxon>
        <taxon>Dikarya</taxon>
        <taxon>Basidiomycota</taxon>
        <taxon>Agaricomycotina</taxon>
        <taxon>Agaricomycetes</taxon>
        <taxon>Thelephorales</taxon>
        <taxon>Thelephoraceae</taxon>
        <taxon>Thelephora</taxon>
    </lineage>
</organism>
<dbReference type="Proteomes" id="UP000736335">
    <property type="component" value="Unassembled WGS sequence"/>
</dbReference>
<comment type="caution">
    <text evidence="1">The sequence shown here is derived from an EMBL/GenBank/DDBJ whole genome shotgun (WGS) entry which is preliminary data.</text>
</comment>
<dbReference type="EMBL" id="WIUZ02000002">
    <property type="protein sequence ID" value="KAF9790687.1"/>
    <property type="molecule type" value="Genomic_DNA"/>
</dbReference>
<reference evidence="1" key="1">
    <citation type="journal article" date="2020" name="Nat. Commun.">
        <title>Large-scale genome sequencing of mycorrhizal fungi provides insights into the early evolution of symbiotic traits.</title>
        <authorList>
            <person name="Miyauchi S."/>
            <person name="Kiss E."/>
            <person name="Kuo A."/>
            <person name="Drula E."/>
            <person name="Kohler A."/>
            <person name="Sanchez-Garcia M."/>
            <person name="Morin E."/>
            <person name="Andreopoulos B."/>
            <person name="Barry K.W."/>
            <person name="Bonito G."/>
            <person name="Buee M."/>
            <person name="Carver A."/>
            <person name="Chen C."/>
            <person name="Cichocki N."/>
            <person name="Clum A."/>
            <person name="Culley D."/>
            <person name="Crous P.W."/>
            <person name="Fauchery L."/>
            <person name="Girlanda M."/>
            <person name="Hayes R.D."/>
            <person name="Keri Z."/>
            <person name="LaButti K."/>
            <person name="Lipzen A."/>
            <person name="Lombard V."/>
            <person name="Magnuson J."/>
            <person name="Maillard F."/>
            <person name="Murat C."/>
            <person name="Nolan M."/>
            <person name="Ohm R.A."/>
            <person name="Pangilinan J."/>
            <person name="Pereira M.F."/>
            <person name="Perotto S."/>
            <person name="Peter M."/>
            <person name="Pfister S."/>
            <person name="Riley R."/>
            <person name="Sitrit Y."/>
            <person name="Stielow J.B."/>
            <person name="Szollosi G."/>
            <person name="Zifcakova L."/>
            <person name="Stursova M."/>
            <person name="Spatafora J.W."/>
            <person name="Tedersoo L."/>
            <person name="Vaario L.M."/>
            <person name="Yamada A."/>
            <person name="Yan M."/>
            <person name="Wang P."/>
            <person name="Xu J."/>
            <person name="Bruns T."/>
            <person name="Baldrian P."/>
            <person name="Vilgalys R."/>
            <person name="Dunand C."/>
            <person name="Henrissat B."/>
            <person name="Grigoriev I.V."/>
            <person name="Hibbett D."/>
            <person name="Nagy L.G."/>
            <person name="Martin F.M."/>
        </authorList>
    </citation>
    <scope>NUCLEOTIDE SEQUENCE</scope>
    <source>
        <strain evidence="1">UH-Tt-Lm1</strain>
    </source>
</reference>
<dbReference type="AlphaFoldDB" id="A0A9P6LBG4"/>
<evidence type="ECO:0000313" key="1">
    <source>
        <dbReference type="EMBL" id="KAF9790687.1"/>
    </source>
</evidence>
<dbReference type="Gene3D" id="3.80.10.10">
    <property type="entry name" value="Ribonuclease Inhibitor"/>
    <property type="match status" value="1"/>
</dbReference>
<proteinExistence type="predicted"/>
<protein>
    <recommendedName>
        <fullName evidence="3">F-box domain-containing protein</fullName>
    </recommendedName>
</protein>
<dbReference type="SUPFAM" id="SSF52047">
    <property type="entry name" value="RNI-like"/>
    <property type="match status" value="1"/>
</dbReference>
<gene>
    <name evidence="1" type="ORF">BJ322DRAFT_1037910</name>
</gene>
<sequence length="524" mass="59744">MPSMDDEFRTMRDLSISKVHEHLAALRRMRNSLVSPLCRMPYEIIAKIVSFVPDPSDGDEHSSLLIAKSGPICNHVWSILKDTPKFWGHVDFNQRDSLTNLFRCRGRPSRLWIRYGPSETRNSWTTSTLYNWFAIAAPSVELLEEFRFYGTPSDFDIYRWIFANPLPLLHTLTVVSGRIQYSWVPEIIETWAISGQFPAGLRSVTLKQVLIPWETLLTSHLVDLDLDYSQTSEGLPIFMSTFVELLSLCSRLETLRLFCAGPETQDDNLAHTPGANPVHLTSLRVFEISDDALNIAYIMNHLKFPDATHIHIEPSIDFPEHLVSFTLPGLTRISPFEGLVRWSAGQESTLSLGNTKFTYHMDVDDEEFMETFMFTFDAPFVEFAGYSACALTALELDFDHEFEPRQIVWFTVLASLPALQRLSCSSTPFTSRYFAPKFFAELGKGSQGEIHCPKLKELDLSRFDIYDVDLVSVILLALYRRDKAGFPVQKFSSSKSFESSELDVFRRRAAAMESPKVLDREVLG</sequence>
<name>A0A9P6LBG4_9AGAM</name>
<dbReference type="OrthoDB" id="3365698at2759"/>
<evidence type="ECO:0008006" key="3">
    <source>
        <dbReference type="Google" id="ProtNLM"/>
    </source>
</evidence>
<reference evidence="1" key="2">
    <citation type="submission" date="2020-11" db="EMBL/GenBank/DDBJ databases">
        <authorList>
            <consortium name="DOE Joint Genome Institute"/>
            <person name="Kuo A."/>
            <person name="Miyauchi S."/>
            <person name="Kiss E."/>
            <person name="Drula E."/>
            <person name="Kohler A."/>
            <person name="Sanchez-Garcia M."/>
            <person name="Andreopoulos B."/>
            <person name="Barry K.W."/>
            <person name="Bonito G."/>
            <person name="Buee M."/>
            <person name="Carver A."/>
            <person name="Chen C."/>
            <person name="Cichocki N."/>
            <person name="Clum A."/>
            <person name="Culley D."/>
            <person name="Crous P.W."/>
            <person name="Fauchery L."/>
            <person name="Girlanda M."/>
            <person name="Hayes R."/>
            <person name="Keri Z."/>
            <person name="Labutti K."/>
            <person name="Lipzen A."/>
            <person name="Lombard V."/>
            <person name="Magnuson J."/>
            <person name="Maillard F."/>
            <person name="Morin E."/>
            <person name="Murat C."/>
            <person name="Nolan M."/>
            <person name="Ohm R."/>
            <person name="Pangilinan J."/>
            <person name="Pereira M."/>
            <person name="Perotto S."/>
            <person name="Peter M."/>
            <person name="Riley R."/>
            <person name="Sitrit Y."/>
            <person name="Stielow B."/>
            <person name="Szollosi G."/>
            <person name="Zifcakova L."/>
            <person name="Stursova M."/>
            <person name="Spatafora J.W."/>
            <person name="Tedersoo L."/>
            <person name="Vaario L.-M."/>
            <person name="Yamada A."/>
            <person name="Yan M."/>
            <person name="Wang P."/>
            <person name="Xu J."/>
            <person name="Bruns T."/>
            <person name="Baldrian P."/>
            <person name="Vilgalys R."/>
            <person name="Henrissat B."/>
            <person name="Grigoriev I.V."/>
            <person name="Hibbett D."/>
            <person name="Nagy L.G."/>
            <person name="Martin F.M."/>
        </authorList>
    </citation>
    <scope>NUCLEOTIDE SEQUENCE</scope>
    <source>
        <strain evidence="1">UH-Tt-Lm1</strain>
    </source>
</reference>
<accession>A0A9P6LBG4</accession>
<dbReference type="InterPro" id="IPR032675">
    <property type="entry name" value="LRR_dom_sf"/>
</dbReference>